<gene>
    <name evidence="1" type="ORF">SAMN04489710_103238</name>
</gene>
<dbReference type="Proteomes" id="UP000199517">
    <property type="component" value="Unassembled WGS sequence"/>
</dbReference>
<accession>A0A1I1TED6</accession>
<organism evidence="1 2">
    <name type="scientific">Paracidovorax konjaci</name>
    <dbReference type="NCBI Taxonomy" id="32040"/>
    <lineage>
        <taxon>Bacteria</taxon>
        <taxon>Pseudomonadati</taxon>
        <taxon>Pseudomonadota</taxon>
        <taxon>Betaproteobacteria</taxon>
        <taxon>Burkholderiales</taxon>
        <taxon>Comamonadaceae</taxon>
        <taxon>Paracidovorax</taxon>
    </lineage>
</organism>
<name>A0A1I1TED6_9BURK</name>
<proteinExistence type="predicted"/>
<dbReference type="AlphaFoldDB" id="A0A1I1TED6"/>
<dbReference type="EMBL" id="FOMQ01000003">
    <property type="protein sequence ID" value="SFD55508.1"/>
    <property type="molecule type" value="Genomic_DNA"/>
</dbReference>
<evidence type="ECO:0008006" key="3">
    <source>
        <dbReference type="Google" id="ProtNLM"/>
    </source>
</evidence>
<keyword evidence="2" id="KW-1185">Reference proteome</keyword>
<protein>
    <recommendedName>
        <fullName evidence="3">Transposase</fullName>
    </recommendedName>
</protein>
<reference evidence="2" key="1">
    <citation type="submission" date="2016-10" db="EMBL/GenBank/DDBJ databases">
        <authorList>
            <person name="Varghese N."/>
            <person name="Submissions S."/>
        </authorList>
    </citation>
    <scope>NUCLEOTIDE SEQUENCE [LARGE SCALE GENOMIC DNA]</scope>
    <source>
        <strain evidence="2">DSM 7481</strain>
    </source>
</reference>
<evidence type="ECO:0000313" key="1">
    <source>
        <dbReference type="EMBL" id="SFD55508.1"/>
    </source>
</evidence>
<sequence length="32" mass="3764">MRKSKFTEEQIIGFLKQAEGDTIFNFIPISFK</sequence>
<evidence type="ECO:0000313" key="2">
    <source>
        <dbReference type="Proteomes" id="UP000199517"/>
    </source>
</evidence>